<reference evidence="1 2" key="1">
    <citation type="journal article" date="2023" name="Sci. Data">
        <title>Genome assembly of the Korean intertidal mud-creeper Batillaria attramentaria.</title>
        <authorList>
            <person name="Patra A.K."/>
            <person name="Ho P.T."/>
            <person name="Jun S."/>
            <person name="Lee S.J."/>
            <person name="Kim Y."/>
            <person name="Won Y.J."/>
        </authorList>
    </citation>
    <scope>NUCLEOTIDE SEQUENCE [LARGE SCALE GENOMIC DNA]</scope>
    <source>
        <strain evidence="1">Wonlab-2016</strain>
    </source>
</reference>
<gene>
    <name evidence="1" type="ORF">BaRGS_00038040</name>
</gene>
<dbReference type="Proteomes" id="UP001519460">
    <property type="component" value="Unassembled WGS sequence"/>
</dbReference>
<comment type="caution">
    <text evidence="1">The sequence shown here is derived from an EMBL/GenBank/DDBJ whole genome shotgun (WGS) entry which is preliminary data.</text>
</comment>
<evidence type="ECO:0000313" key="1">
    <source>
        <dbReference type="EMBL" id="KAK7463958.1"/>
    </source>
</evidence>
<dbReference type="SUPFAM" id="SSF48403">
    <property type="entry name" value="Ankyrin repeat"/>
    <property type="match status" value="1"/>
</dbReference>
<dbReference type="EMBL" id="JACVVK020000595">
    <property type="protein sequence ID" value="KAK7463958.1"/>
    <property type="molecule type" value="Genomic_DNA"/>
</dbReference>
<accession>A0ABD0J7E5</accession>
<dbReference type="InterPro" id="IPR036770">
    <property type="entry name" value="Ankyrin_rpt-contain_sf"/>
</dbReference>
<name>A0ABD0J7E5_9CAEN</name>
<keyword evidence="2" id="KW-1185">Reference proteome</keyword>
<dbReference type="Gene3D" id="1.25.40.20">
    <property type="entry name" value="Ankyrin repeat-containing domain"/>
    <property type="match status" value="1"/>
</dbReference>
<evidence type="ECO:0000313" key="2">
    <source>
        <dbReference type="Proteomes" id="UP001519460"/>
    </source>
</evidence>
<organism evidence="1 2">
    <name type="scientific">Batillaria attramentaria</name>
    <dbReference type="NCBI Taxonomy" id="370345"/>
    <lineage>
        <taxon>Eukaryota</taxon>
        <taxon>Metazoa</taxon>
        <taxon>Spiralia</taxon>
        <taxon>Lophotrochozoa</taxon>
        <taxon>Mollusca</taxon>
        <taxon>Gastropoda</taxon>
        <taxon>Caenogastropoda</taxon>
        <taxon>Sorbeoconcha</taxon>
        <taxon>Cerithioidea</taxon>
        <taxon>Batillariidae</taxon>
        <taxon>Batillaria</taxon>
    </lineage>
</organism>
<evidence type="ECO:0008006" key="3">
    <source>
        <dbReference type="Google" id="ProtNLM"/>
    </source>
</evidence>
<dbReference type="AlphaFoldDB" id="A0ABD0J7E5"/>
<protein>
    <recommendedName>
        <fullName evidence="3">Ankyrin repeat protein</fullName>
    </recommendedName>
</protein>
<sequence length="341" mass="39016">MASKHHSFLPETKSLKRYTGMTKRRPEAPEEVLNLELAVIHNDVPLLQSLLPQVNINTPLNEKQETALMVAIKLSHIHIIELILADGSCDLSQQNINSYSPFDIAIITTFDNRQEPRHGVCWEITAQLMRAGAEPACPDAMLYVFRTALKMEDAEFVTQFISACIEHCSSRLVHELMLLKLHRNQPLYMVNSGIDHFLELASFFTVKLMRMAPTTELGDITKTFVYYLESHWTQRQEKIKVLRRLAMYATAAGWRWSSAELAPIKNVSPKLAEWCLRMQRSPKSMAFYCRLSFRRGCVQSVPNCLSQVKNVPDVVTDYILLHDVDMLLVNEEAVNLSDIRL</sequence>
<proteinExistence type="predicted"/>